<dbReference type="CDD" id="cd16325">
    <property type="entry name" value="LolA"/>
    <property type="match status" value="1"/>
</dbReference>
<feature type="signal peptide" evidence="2">
    <location>
        <begin position="1"/>
        <end position="19"/>
    </location>
</feature>
<dbReference type="OrthoDB" id="1027451at2"/>
<dbReference type="SUPFAM" id="SSF89392">
    <property type="entry name" value="Prokaryotic lipoproteins and lipoprotein localization factors"/>
    <property type="match status" value="1"/>
</dbReference>
<keyword evidence="1 2" id="KW-0732">Signal</keyword>
<dbReference type="PANTHER" id="PTHR35869:SF1">
    <property type="entry name" value="OUTER-MEMBRANE LIPOPROTEIN CARRIER PROTEIN"/>
    <property type="match status" value="1"/>
</dbReference>
<dbReference type="PANTHER" id="PTHR35869">
    <property type="entry name" value="OUTER-MEMBRANE LIPOPROTEIN CARRIER PROTEIN"/>
    <property type="match status" value="1"/>
</dbReference>
<evidence type="ECO:0000313" key="3">
    <source>
        <dbReference type="EMBL" id="QEC80476.1"/>
    </source>
</evidence>
<feature type="chain" id="PRO_5022710823" evidence="2">
    <location>
        <begin position="20"/>
        <end position="211"/>
    </location>
</feature>
<dbReference type="InterPro" id="IPR029046">
    <property type="entry name" value="LolA/LolB/LppX"/>
</dbReference>
<sequence>MNKLLLTVAILAAAFNANAQHAGYTQLTDLSAFKAQFTATAQKTTSIKSDFVQEKNLSMLSEKITSKGKFWFKKDNMVRMEYTQPSKYLMIINKDNILVKDEQKENKINTKSNKLFQQINKIIIDCVQGSILSNPDFKVKVFESKGSYLVELAPLSKGIKDFFKSINISVDKKDNSVSNIDMQEPSGDNTTIHFINKEINANLPDALFAAK</sequence>
<dbReference type="EMBL" id="CP042437">
    <property type="protein sequence ID" value="QEC80476.1"/>
    <property type="molecule type" value="Genomic_DNA"/>
</dbReference>
<keyword evidence="4" id="KW-1185">Reference proteome</keyword>
<dbReference type="Gene3D" id="2.50.20.10">
    <property type="entry name" value="Lipoprotein localisation LolA/LolB/LppX"/>
    <property type="match status" value="1"/>
</dbReference>
<dbReference type="Proteomes" id="UP000321362">
    <property type="component" value="Chromosome"/>
</dbReference>
<accession>A0A5B8WCI4</accession>
<keyword evidence="3" id="KW-0449">Lipoprotein</keyword>
<name>A0A5B8WCI4_9SPHI</name>
<dbReference type="KEGG" id="mgk:FSB76_12375"/>
<reference evidence="3 4" key="1">
    <citation type="journal article" date="2013" name="J. Microbiol.">
        <title>Mucilaginibacter ginsenosidivorax sp. nov., with ginsenoside converting activity isolated from sediment.</title>
        <authorList>
            <person name="Kim J.K."/>
            <person name="Choi T.E."/>
            <person name="Liu Q.M."/>
            <person name="Park H.Y."/>
            <person name="Yi T.H."/>
            <person name="Yoon M.H."/>
            <person name="Kim S.C."/>
            <person name="Im W.T."/>
        </authorList>
    </citation>
    <scope>NUCLEOTIDE SEQUENCE [LARGE SCALE GENOMIC DNA]</scope>
    <source>
        <strain evidence="3 4">KHI28</strain>
    </source>
</reference>
<evidence type="ECO:0000256" key="1">
    <source>
        <dbReference type="ARBA" id="ARBA00022729"/>
    </source>
</evidence>
<dbReference type="Pfam" id="PF03548">
    <property type="entry name" value="LolA"/>
    <property type="match status" value="1"/>
</dbReference>
<gene>
    <name evidence="3" type="ORF">FSB76_12375</name>
</gene>
<dbReference type="InterPro" id="IPR004564">
    <property type="entry name" value="OM_lipoprot_carrier_LolA-like"/>
</dbReference>
<dbReference type="AlphaFoldDB" id="A0A5B8WCI4"/>
<evidence type="ECO:0000256" key="2">
    <source>
        <dbReference type="SAM" id="SignalP"/>
    </source>
</evidence>
<evidence type="ECO:0000313" key="4">
    <source>
        <dbReference type="Proteomes" id="UP000321362"/>
    </source>
</evidence>
<protein>
    <submittedName>
        <fullName evidence="3">Outer membrane lipoprotein carrier protein LolA</fullName>
    </submittedName>
</protein>
<organism evidence="3 4">
    <name type="scientific">Mucilaginibacter ginsenosidivorax</name>
    <dbReference type="NCBI Taxonomy" id="862126"/>
    <lineage>
        <taxon>Bacteria</taxon>
        <taxon>Pseudomonadati</taxon>
        <taxon>Bacteroidota</taxon>
        <taxon>Sphingobacteriia</taxon>
        <taxon>Sphingobacteriales</taxon>
        <taxon>Sphingobacteriaceae</taxon>
        <taxon>Mucilaginibacter</taxon>
    </lineage>
</organism>
<proteinExistence type="predicted"/>